<dbReference type="GO" id="GO:0005525">
    <property type="term" value="F:GTP binding"/>
    <property type="evidence" value="ECO:0007669"/>
    <property type="project" value="UniProtKB-KW"/>
</dbReference>
<protein>
    <recommendedName>
        <fullName evidence="3">GTP cyclohydrolase II</fullName>
        <ecNumber evidence="3">3.5.4.25</ecNumber>
    </recommendedName>
</protein>
<proteinExistence type="inferred from homology"/>
<keyword evidence="5" id="KW-0547">Nucleotide-binding</keyword>
<dbReference type="EMBL" id="KE546992">
    <property type="protein sequence ID" value="EPY51034.1"/>
    <property type="molecule type" value="Genomic_DNA"/>
</dbReference>
<keyword evidence="7" id="KW-0342">GTP-binding</keyword>
<evidence type="ECO:0000313" key="11">
    <source>
        <dbReference type="Proteomes" id="UP000015464"/>
    </source>
</evidence>
<dbReference type="InterPro" id="IPR032677">
    <property type="entry name" value="GTP_cyclohydro_II"/>
</dbReference>
<dbReference type="Pfam" id="PF00925">
    <property type="entry name" value="GTP_cyclohydro2"/>
    <property type="match status" value="1"/>
</dbReference>
<dbReference type="NCBIfam" id="NF001591">
    <property type="entry name" value="PRK00393.1"/>
    <property type="match status" value="1"/>
</dbReference>
<dbReference type="PANTHER" id="PTHR21327">
    <property type="entry name" value="GTP CYCLOHYDROLASE II-RELATED"/>
    <property type="match status" value="1"/>
</dbReference>
<comment type="catalytic activity">
    <reaction evidence="8">
        <text>GTP + 4 H2O = 2,5-diamino-6-hydroxy-4-(5-phosphoribosylamino)-pyrimidine + formate + 2 phosphate + 3 H(+)</text>
        <dbReference type="Rhea" id="RHEA:23704"/>
        <dbReference type="ChEBI" id="CHEBI:15377"/>
        <dbReference type="ChEBI" id="CHEBI:15378"/>
        <dbReference type="ChEBI" id="CHEBI:15740"/>
        <dbReference type="ChEBI" id="CHEBI:37565"/>
        <dbReference type="ChEBI" id="CHEBI:43474"/>
        <dbReference type="ChEBI" id="CHEBI:58614"/>
        <dbReference type="EC" id="3.5.4.25"/>
    </reaction>
</comment>
<sequence>MKSFPKQNTIKAMLRESIKKANEKSKNERFIDAPCVNSPILSPGKELETKGEITSKAEKLPNVRCIVRARIPTTTGTEIFLNLYKNDQDNKEHLAIVFGKQIRSESLDRVQEGETEMERMIRGAYVGTLYPGRKSSYVDANALVASEEKKEEVRKKNFTPLVRIHSECYTGETAWSARCDCGEQLDEAARLISEEGDGIIIYLRQEGRGIGLSEKLKAYNLQDLGNDTVQANLLLQHPADGRSYAIATAMLLDLGQRNIRLLTNNPEKVSNIEGPNKEVQVVERLSMIPKSWRGDEGGFDSPEVGAYLRTKIEKMGHLLDIPDRY</sequence>
<accession>S9VXU3</accession>
<name>S9VXU3_SCHCR</name>
<dbReference type="OMA" id="RLPNVEC"/>
<dbReference type="RefSeq" id="XP_013024519.1">
    <property type="nucleotide sequence ID" value="XM_013169065.1"/>
</dbReference>
<dbReference type="OrthoDB" id="5569761at2759"/>
<keyword evidence="6" id="KW-0378">Hydrolase</keyword>
<evidence type="ECO:0000256" key="6">
    <source>
        <dbReference type="ARBA" id="ARBA00022801"/>
    </source>
</evidence>
<evidence type="ECO:0000256" key="3">
    <source>
        <dbReference type="ARBA" id="ARBA00012762"/>
    </source>
</evidence>
<organism evidence="10 11">
    <name type="scientific">Schizosaccharomyces cryophilus (strain OY26 / ATCC MYA-4695 / CBS 11777 / NBRC 106824 / NRRL Y48691)</name>
    <name type="common">Fission yeast</name>
    <dbReference type="NCBI Taxonomy" id="653667"/>
    <lineage>
        <taxon>Eukaryota</taxon>
        <taxon>Fungi</taxon>
        <taxon>Dikarya</taxon>
        <taxon>Ascomycota</taxon>
        <taxon>Taphrinomycotina</taxon>
        <taxon>Schizosaccharomycetes</taxon>
        <taxon>Schizosaccharomycetales</taxon>
        <taxon>Schizosaccharomycetaceae</taxon>
        <taxon>Schizosaccharomyces</taxon>
    </lineage>
</organism>
<feature type="domain" description="GTP cyclohydrolase II" evidence="9">
    <location>
        <begin position="149"/>
        <end position="284"/>
    </location>
</feature>
<dbReference type="Proteomes" id="UP000015464">
    <property type="component" value="Unassembled WGS sequence"/>
</dbReference>
<gene>
    <name evidence="10" type="ORF">SPOG_04877</name>
</gene>
<dbReference type="HOGENOM" id="CLU_020273_2_4_1"/>
<dbReference type="EC" id="3.5.4.25" evidence="3"/>
<dbReference type="CDD" id="cd00641">
    <property type="entry name" value="GTP_cyclohydro2"/>
    <property type="match status" value="1"/>
</dbReference>
<dbReference type="InterPro" id="IPR000926">
    <property type="entry name" value="RibA"/>
</dbReference>
<evidence type="ECO:0000256" key="5">
    <source>
        <dbReference type="ARBA" id="ARBA00022741"/>
    </source>
</evidence>
<evidence type="ECO:0000256" key="7">
    <source>
        <dbReference type="ARBA" id="ARBA00023134"/>
    </source>
</evidence>
<evidence type="ECO:0000256" key="2">
    <source>
        <dbReference type="ARBA" id="ARBA00008131"/>
    </source>
</evidence>
<dbReference type="GeneID" id="25039190"/>
<keyword evidence="4" id="KW-0686">Riboflavin biosynthesis</keyword>
<evidence type="ECO:0000313" key="10">
    <source>
        <dbReference type="EMBL" id="EPY51034.1"/>
    </source>
</evidence>
<reference evidence="10 11" key="1">
    <citation type="journal article" date="2011" name="Science">
        <title>Comparative functional genomics of the fission yeasts.</title>
        <authorList>
            <person name="Rhind N."/>
            <person name="Chen Z."/>
            <person name="Yassour M."/>
            <person name="Thompson D.A."/>
            <person name="Haas B.J."/>
            <person name="Habib N."/>
            <person name="Wapinski I."/>
            <person name="Roy S."/>
            <person name="Lin M.F."/>
            <person name="Heiman D.I."/>
            <person name="Young S.K."/>
            <person name="Furuya K."/>
            <person name="Guo Y."/>
            <person name="Pidoux A."/>
            <person name="Chen H.M."/>
            <person name="Robbertse B."/>
            <person name="Goldberg J.M."/>
            <person name="Aoki K."/>
            <person name="Bayne E.H."/>
            <person name="Berlin A.M."/>
            <person name="Desjardins C.A."/>
            <person name="Dobbs E."/>
            <person name="Dukaj L."/>
            <person name="Fan L."/>
            <person name="FitzGerald M.G."/>
            <person name="French C."/>
            <person name="Gujja S."/>
            <person name="Hansen K."/>
            <person name="Keifenheim D."/>
            <person name="Levin J.Z."/>
            <person name="Mosher R.A."/>
            <person name="Mueller C.A."/>
            <person name="Pfiffner J."/>
            <person name="Priest M."/>
            <person name="Russ C."/>
            <person name="Smialowska A."/>
            <person name="Swoboda P."/>
            <person name="Sykes S.M."/>
            <person name="Vaughn M."/>
            <person name="Vengrova S."/>
            <person name="Yoder R."/>
            <person name="Zeng Q."/>
            <person name="Allshire R."/>
            <person name="Baulcombe D."/>
            <person name="Birren B.W."/>
            <person name="Brown W."/>
            <person name="Ekwall K."/>
            <person name="Kellis M."/>
            <person name="Leatherwood J."/>
            <person name="Levin H."/>
            <person name="Margalit H."/>
            <person name="Martienssen R."/>
            <person name="Nieduszynski C.A."/>
            <person name="Spatafora J.W."/>
            <person name="Friedman N."/>
            <person name="Dalgaard J.Z."/>
            <person name="Baumann P."/>
            <person name="Niki H."/>
            <person name="Regev A."/>
            <person name="Nusbaum C."/>
        </authorList>
    </citation>
    <scope>NUCLEOTIDE SEQUENCE [LARGE SCALE GENOMIC DNA]</scope>
    <source>
        <strain evidence="11">OY26 / ATCC MYA-4695 / CBS 11777 / NBRC 106824 / NRRL Y48691</strain>
    </source>
</reference>
<dbReference type="PANTHER" id="PTHR21327:SF29">
    <property type="entry name" value="GTP CYCLOHYDROLASE-2"/>
    <property type="match status" value="1"/>
</dbReference>
<dbReference type="AlphaFoldDB" id="S9VXU3"/>
<comment type="similarity">
    <text evidence="2">Belongs to the GTP cyclohydrolase II family.</text>
</comment>
<keyword evidence="11" id="KW-1185">Reference proteome</keyword>
<dbReference type="NCBIfam" id="TIGR00505">
    <property type="entry name" value="ribA"/>
    <property type="match status" value="1"/>
</dbReference>
<dbReference type="GO" id="GO:0009231">
    <property type="term" value="P:riboflavin biosynthetic process"/>
    <property type="evidence" value="ECO:0007669"/>
    <property type="project" value="UniProtKB-KW"/>
</dbReference>
<evidence type="ECO:0000256" key="8">
    <source>
        <dbReference type="ARBA" id="ARBA00049295"/>
    </source>
</evidence>
<dbReference type="STRING" id="653667.S9VXU3"/>
<dbReference type="SUPFAM" id="SSF142695">
    <property type="entry name" value="RibA-like"/>
    <property type="match status" value="1"/>
</dbReference>
<evidence type="ECO:0000256" key="4">
    <source>
        <dbReference type="ARBA" id="ARBA00022619"/>
    </source>
</evidence>
<dbReference type="InterPro" id="IPR036144">
    <property type="entry name" value="RibA-like_sf"/>
</dbReference>
<dbReference type="eggNOG" id="KOG1284">
    <property type="taxonomic scope" value="Eukaryota"/>
</dbReference>
<dbReference type="GO" id="GO:0003935">
    <property type="term" value="F:GTP cyclohydrolase II activity"/>
    <property type="evidence" value="ECO:0007669"/>
    <property type="project" value="UniProtKB-EC"/>
</dbReference>
<dbReference type="Gene3D" id="3.40.50.10990">
    <property type="entry name" value="GTP cyclohydrolase II"/>
    <property type="match status" value="1"/>
</dbReference>
<comment type="pathway">
    <text evidence="1">Cofactor biosynthesis; riboflavin biosynthesis.</text>
</comment>
<evidence type="ECO:0000256" key="1">
    <source>
        <dbReference type="ARBA" id="ARBA00005104"/>
    </source>
</evidence>
<evidence type="ECO:0000259" key="9">
    <source>
        <dbReference type="Pfam" id="PF00925"/>
    </source>
</evidence>